<dbReference type="EMBL" id="CABPRY010000006">
    <property type="protein sequence ID" value="VVE16940.1"/>
    <property type="molecule type" value="Genomic_DNA"/>
</dbReference>
<sequence length="43" mass="4680">MKHRKESLTSEQANVTFDHSIGFESIDASKSLSTVNNGCLIAI</sequence>
<dbReference type="AlphaFoldDB" id="A0A5E4W0Y6"/>
<reference evidence="1 2" key="1">
    <citation type="submission" date="2019-08" db="EMBL/GenBank/DDBJ databases">
        <authorList>
            <person name="Peeters C."/>
        </authorList>
    </citation>
    <scope>NUCLEOTIDE SEQUENCE [LARGE SCALE GENOMIC DNA]</scope>
    <source>
        <strain evidence="1 2">LMG 31107</strain>
    </source>
</reference>
<dbReference type="Proteomes" id="UP000396788">
    <property type="component" value="Unassembled WGS sequence"/>
</dbReference>
<gene>
    <name evidence="1" type="ORF">PCE31107_02944</name>
</gene>
<proteinExistence type="predicted"/>
<organism evidence="1 2">
    <name type="scientific">Pandoraea cepalis</name>
    <dbReference type="NCBI Taxonomy" id="2508294"/>
    <lineage>
        <taxon>Bacteria</taxon>
        <taxon>Pseudomonadati</taxon>
        <taxon>Pseudomonadota</taxon>
        <taxon>Betaproteobacteria</taxon>
        <taxon>Burkholderiales</taxon>
        <taxon>Burkholderiaceae</taxon>
        <taxon>Pandoraea</taxon>
    </lineage>
</organism>
<accession>A0A5E4W0Y6</accession>
<evidence type="ECO:0000313" key="1">
    <source>
        <dbReference type="EMBL" id="VVE16940.1"/>
    </source>
</evidence>
<protein>
    <submittedName>
        <fullName evidence="1">Uncharacterized protein</fullName>
    </submittedName>
</protein>
<evidence type="ECO:0000313" key="2">
    <source>
        <dbReference type="Proteomes" id="UP000396788"/>
    </source>
</evidence>
<dbReference type="RefSeq" id="WP_281352576.1">
    <property type="nucleotide sequence ID" value="NZ_CABPRY010000006.1"/>
</dbReference>
<name>A0A5E4W0Y6_9BURK</name>